<proteinExistence type="predicted"/>
<accession>A0A6M5Z6T6</accession>
<dbReference type="AlphaFoldDB" id="A0A6M5Z6T6"/>
<evidence type="ECO:0000313" key="1">
    <source>
        <dbReference type="EMBL" id="QJX01081.1"/>
    </source>
</evidence>
<gene>
    <name evidence="1" type="ORF">FTUN_8720</name>
</gene>
<sequence>MFAYFQIDKQGFGLVPLPDAFFRFPAGRGYLFRPINL</sequence>
<dbReference type="Proteomes" id="UP000503447">
    <property type="component" value="Chromosome"/>
</dbReference>
<dbReference type="EMBL" id="CP053452">
    <property type="protein sequence ID" value="QJX01081.1"/>
    <property type="molecule type" value="Genomic_DNA"/>
</dbReference>
<reference evidence="2" key="1">
    <citation type="submission" date="2020-05" db="EMBL/GenBank/DDBJ databases">
        <title>Frigoriglobus tundricola gen. nov., sp. nov., a psychrotolerant cellulolytic planctomycete of the family Gemmataceae with two divergent copies of 16S rRNA gene.</title>
        <authorList>
            <person name="Kulichevskaya I.S."/>
            <person name="Ivanova A.A."/>
            <person name="Naumoff D.G."/>
            <person name="Beletsky A.V."/>
            <person name="Rijpstra W.I.C."/>
            <person name="Sinninghe Damste J.S."/>
            <person name="Mardanov A.V."/>
            <person name="Ravin N.V."/>
            <person name="Dedysh S.N."/>
        </authorList>
    </citation>
    <scope>NUCLEOTIDE SEQUENCE [LARGE SCALE GENOMIC DNA]</scope>
    <source>
        <strain evidence="2">PL17</strain>
    </source>
</reference>
<name>A0A6M5Z6T6_9BACT</name>
<protein>
    <submittedName>
        <fullName evidence="1">Uncharacterized protein</fullName>
    </submittedName>
</protein>
<keyword evidence="2" id="KW-1185">Reference proteome</keyword>
<organism evidence="1 2">
    <name type="scientific">Frigoriglobus tundricola</name>
    <dbReference type="NCBI Taxonomy" id="2774151"/>
    <lineage>
        <taxon>Bacteria</taxon>
        <taxon>Pseudomonadati</taxon>
        <taxon>Planctomycetota</taxon>
        <taxon>Planctomycetia</taxon>
        <taxon>Gemmatales</taxon>
        <taxon>Gemmataceae</taxon>
        <taxon>Frigoriglobus</taxon>
    </lineage>
</organism>
<evidence type="ECO:0000313" key="2">
    <source>
        <dbReference type="Proteomes" id="UP000503447"/>
    </source>
</evidence>
<dbReference type="KEGG" id="ftj:FTUN_8720"/>